<dbReference type="SUPFAM" id="SSF46689">
    <property type="entry name" value="Homeodomain-like"/>
    <property type="match status" value="1"/>
</dbReference>
<feature type="domain" description="HTH tetR-type" evidence="7">
    <location>
        <begin position="50"/>
        <end position="110"/>
    </location>
</feature>
<evidence type="ECO:0000259" key="7">
    <source>
        <dbReference type="PROSITE" id="PS50977"/>
    </source>
</evidence>
<feature type="DNA-binding region" description="H-T-H motif" evidence="5">
    <location>
        <begin position="73"/>
        <end position="92"/>
    </location>
</feature>
<proteinExistence type="predicted"/>
<dbReference type="PANTHER" id="PTHR30055:SF226">
    <property type="entry name" value="HTH-TYPE TRANSCRIPTIONAL REGULATOR PKSA"/>
    <property type="match status" value="1"/>
</dbReference>
<reference evidence="8 9" key="1">
    <citation type="journal article" date="2012" name="Stand. Genomic Sci.">
        <title>Complete genome sequence of the facultatively chemolithoautotrophic and methylotrophic alpha Proteobacterium Starkeya novella type strain (ATCC 8093(T)).</title>
        <authorList>
            <person name="Kappler U."/>
            <person name="Davenport K."/>
            <person name="Beatson S."/>
            <person name="Lucas S."/>
            <person name="Lapidus A."/>
            <person name="Copeland A."/>
            <person name="Berry K.W."/>
            <person name="Glavina Del Rio T."/>
            <person name="Hammon N."/>
            <person name="Dalin E."/>
            <person name="Tice H."/>
            <person name="Pitluck S."/>
            <person name="Richardson P."/>
            <person name="Bruce D."/>
            <person name="Goodwin L.A."/>
            <person name="Han C."/>
            <person name="Tapia R."/>
            <person name="Detter J.C."/>
            <person name="Chang Y.J."/>
            <person name="Jeffries C.D."/>
            <person name="Land M."/>
            <person name="Hauser L."/>
            <person name="Kyrpides N.C."/>
            <person name="Goker M."/>
            <person name="Ivanova N."/>
            <person name="Klenk H.P."/>
            <person name="Woyke T."/>
        </authorList>
    </citation>
    <scope>NUCLEOTIDE SEQUENCE [LARGE SCALE GENOMIC DNA]</scope>
    <source>
        <strain evidence="9">ATCC 8093 / DSM 506 / JCM 20403 / CCM 1077 / IAM 12100 / NBRC 12443 / NCIMB 10456</strain>
    </source>
</reference>
<evidence type="ECO:0000256" key="4">
    <source>
        <dbReference type="ARBA" id="ARBA00023163"/>
    </source>
</evidence>
<accession>D7A9E1</accession>
<dbReference type="KEGG" id="sno:Snov_3429"/>
<evidence type="ECO:0000256" key="2">
    <source>
        <dbReference type="ARBA" id="ARBA00023015"/>
    </source>
</evidence>
<keyword evidence="4" id="KW-0804">Transcription</keyword>
<keyword evidence="1" id="KW-0678">Repressor</keyword>
<evidence type="ECO:0000313" key="9">
    <source>
        <dbReference type="Proteomes" id="UP000006633"/>
    </source>
</evidence>
<dbReference type="InterPro" id="IPR001647">
    <property type="entry name" value="HTH_TetR"/>
</dbReference>
<dbReference type="InterPro" id="IPR039538">
    <property type="entry name" value="BetI_C"/>
</dbReference>
<evidence type="ECO:0000256" key="6">
    <source>
        <dbReference type="SAM" id="MobiDB-lite"/>
    </source>
</evidence>
<protein>
    <submittedName>
        <fullName evidence="8">Transcriptional regulator, TetR family</fullName>
    </submittedName>
</protein>
<dbReference type="GO" id="GO:0003700">
    <property type="term" value="F:DNA-binding transcription factor activity"/>
    <property type="evidence" value="ECO:0007669"/>
    <property type="project" value="TreeGrafter"/>
</dbReference>
<dbReference type="Pfam" id="PF00440">
    <property type="entry name" value="TetR_N"/>
    <property type="match status" value="1"/>
</dbReference>
<dbReference type="OrthoDB" id="9802802at2"/>
<dbReference type="Pfam" id="PF13977">
    <property type="entry name" value="TetR_C_6"/>
    <property type="match status" value="1"/>
</dbReference>
<dbReference type="PROSITE" id="PS50977">
    <property type="entry name" value="HTH_TETR_2"/>
    <property type="match status" value="1"/>
</dbReference>
<gene>
    <name evidence="8" type="ordered locus">Snov_3429</name>
</gene>
<evidence type="ECO:0000313" key="8">
    <source>
        <dbReference type="EMBL" id="ADH90703.1"/>
    </source>
</evidence>
<dbReference type="HOGENOM" id="CLU_069356_15_12_5"/>
<dbReference type="eggNOG" id="COG1309">
    <property type="taxonomic scope" value="Bacteria"/>
</dbReference>
<dbReference type="SUPFAM" id="SSF48498">
    <property type="entry name" value="Tetracyclin repressor-like, C-terminal domain"/>
    <property type="match status" value="1"/>
</dbReference>
<dbReference type="Gene3D" id="1.10.357.10">
    <property type="entry name" value="Tetracycline Repressor, domain 2"/>
    <property type="match status" value="1"/>
</dbReference>
<keyword evidence="2" id="KW-0805">Transcription regulation</keyword>
<dbReference type="InterPro" id="IPR050109">
    <property type="entry name" value="HTH-type_TetR-like_transc_reg"/>
</dbReference>
<keyword evidence="9" id="KW-1185">Reference proteome</keyword>
<dbReference type="InterPro" id="IPR009057">
    <property type="entry name" value="Homeodomain-like_sf"/>
</dbReference>
<dbReference type="PRINTS" id="PR00455">
    <property type="entry name" value="HTHTETR"/>
</dbReference>
<dbReference type="GO" id="GO:0000976">
    <property type="term" value="F:transcription cis-regulatory region binding"/>
    <property type="evidence" value="ECO:0007669"/>
    <property type="project" value="TreeGrafter"/>
</dbReference>
<feature type="region of interest" description="Disordered" evidence="6">
    <location>
        <begin position="1"/>
        <end position="50"/>
    </location>
</feature>
<dbReference type="EMBL" id="CP002026">
    <property type="protein sequence ID" value="ADH90703.1"/>
    <property type="molecule type" value="Genomic_DNA"/>
</dbReference>
<dbReference type="InterPro" id="IPR036271">
    <property type="entry name" value="Tet_transcr_reg_TetR-rel_C_sf"/>
</dbReference>
<dbReference type="PANTHER" id="PTHR30055">
    <property type="entry name" value="HTH-TYPE TRANSCRIPTIONAL REGULATOR RUTR"/>
    <property type="match status" value="1"/>
</dbReference>
<evidence type="ECO:0000256" key="1">
    <source>
        <dbReference type="ARBA" id="ARBA00022491"/>
    </source>
</evidence>
<evidence type="ECO:0000256" key="3">
    <source>
        <dbReference type="ARBA" id="ARBA00023125"/>
    </source>
</evidence>
<dbReference type="AlphaFoldDB" id="D7A9E1"/>
<dbReference type="RefSeq" id="WP_013168204.1">
    <property type="nucleotide sequence ID" value="NC_014217.1"/>
</dbReference>
<organism evidence="8 9">
    <name type="scientific">Ancylobacter novellus (strain ATCC 8093 / DSM 506 / JCM 20403 / CCM 1077 / IAM 12100 / NBRC 12443 / NCIMB 10456)</name>
    <name type="common">Starkeya novella</name>
    <dbReference type="NCBI Taxonomy" id="639283"/>
    <lineage>
        <taxon>Bacteria</taxon>
        <taxon>Pseudomonadati</taxon>
        <taxon>Pseudomonadota</taxon>
        <taxon>Alphaproteobacteria</taxon>
        <taxon>Hyphomicrobiales</taxon>
        <taxon>Xanthobacteraceae</taxon>
        <taxon>Ancylobacter</taxon>
    </lineage>
</organism>
<name>D7A9E1_ANCN5</name>
<dbReference type="STRING" id="639283.Snov_3429"/>
<sequence>MTALAPRTRAALPKTAGGSRAAKAAGAKAAGTKTAGTSAPVAGAPESVRRDPRRRVLDAAIACFTRSGFHGTSMHEVCAEAGMSPGALYRYFPSKEAIIIAIVEEERAARASLLERLDAAPSFVEGLAAMGHALFSGEMPMVCVELGPEISAEASRNPVLKAKFDEVEAEMTEAIQRAFVAAQARGEIDPALDADAALVMINAIGDGLLLRRRLEPELPLAQMMPALGQLIGRMFAPAHRSVSPDKAP</sequence>
<feature type="compositionally biased region" description="Low complexity" evidence="6">
    <location>
        <begin position="14"/>
        <end position="39"/>
    </location>
</feature>
<dbReference type="Proteomes" id="UP000006633">
    <property type="component" value="Chromosome"/>
</dbReference>
<evidence type="ECO:0000256" key="5">
    <source>
        <dbReference type="PROSITE-ProRule" id="PRU00335"/>
    </source>
</evidence>
<keyword evidence="3 5" id="KW-0238">DNA-binding</keyword>